<reference evidence="3" key="1">
    <citation type="submission" date="2018-11" db="EMBL/GenBank/DDBJ databases">
        <authorList>
            <person name="Grassa J C."/>
        </authorList>
    </citation>
    <scope>NUCLEOTIDE SEQUENCE [LARGE SCALE GENOMIC DNA]</scope>
</reference>
<evidence type="ECO:0000313" key="3">
    <source>
        <dbReference type="EnsemblPlants" id="cds.evm.model.05.95"/>
    </source>
</evidence>
<proteinExistence type="predicted"/>
<name>A0A803PSJ3_CANSA</name>
<dbReference type="OMA" id="INNHPMI"/>
<dbReference type="InterPro" id="IPR013103">
    <property type="entry name" value="RVT_2"/>
</dbReference>
<keyword evidence="4" id="KW-1185">Reference proteome</keyword>
<dbReference type="EMBL" id="UZAU01000409">
    <property type="status" value="NOT_ANNOTATED_CDS"/>
    <property type="molecule type" value="Genomic_DNA"/>
</dbReference>
<evidence type="ECO:0000259" key="2">
    <source>
        <dbReference type="Pfam" id="PF07727"/>
    </source>
</evidence>
<dbReference type="PANTHER" id="PTHR11439">
    <property type="entry name" value="GAG-POL-RELATED RETROTRANSPOSON"/>
    <property type="match status" value="1"/>
</dbReference>
<evidence type="ECO:0000256" key="1">
    <source>
        <dbReference type="SAM" id="MobiDB-lite"/>
    </source>
</evidence>
<protein>
    <recommendedName>
        <fullName evidence="2">Reverse transcriptase Ty1/copia-type domain-containing protein</fullName>
    </recommendedName>
</protein>
<dbReference type="CDD" id="cd09272">
    <property type="entry name" value="RNase_HI_RT_Ty1"/>
    <property type="match status" value="1"/>
</dbReference>
<feature type="compositionally biased region" description="Low complexity" evidence="1">
    <location>
        <begin position="1"/>
        <end position="17"/>
    </location>
</feature>
<dbReference type="EnsemblPlants" id="evm.model.05.95">
    <property type="protein sequence ID" value="cds.evm.model.05.95"/>
    <property type="gene ID" value="evm.TU.05.95"/>
</dbReference>
<dbReference type="Pfam" id="PF07727">
    <property type="entry name" value="RVT_2"/>
    <property type="match status" value="2"/>
</dbReference>
<reference evidence="3" key="2">
    <citation type="submission" date="2021-03" db="UniProtKB">
        <authorList>
            <consortium name="EnsemblPlants"/>
        </authorList>
    </citation>
    <scope>IDENTIFICATION</scope>
</reference>
<dbReference type="SUPFAM" id="SSF56672">
    <property type="entry name" value="DNA/RNA polymerases"/>
    <property type="match status" value="1"/>
</dbReference>
<dbReference type="InterPro" id="IPR043502">
    <property type="entry name" value="DNA/RNA_pol_sf"/>
</dbReference>
<sequence length="555" mass="61611">MSTPSTSTTSPLSTLPSVPIPRPNPSTITPDTPPPHHPTALSLPPIPTPIHVTNTSPPTNRVSPVNPFHQPSPSPPATIPLPATTVPSSAPPPPVINNHPMITREITALKNNNTWKLVPLPEGRKAIGCKWLHKIKYKPNGSIDKHKSRLVAKGYLQQYGFDFTETFGPVVKPTTIKVVLTIALSKSWSIRQLDVNNVFLNGELSEEVYMVQPPDFVHSNYPKHADQSLFIHKTSSHTLFLLVYVDDILVTGSCPSVISDLVHKLHNSFSLKDLGQIDYFLGIEVHHTNSGLHLSQKKYIIDLLCKTKMDCSNSMPTPMVSSEKLSAYTGDPFSDPHQHRSIVGALQYAVVTRPEIAYAVNKVSQFMQSPLDTHWKVFKKILRHLKGTLDHGLLLQASPTLPLTGFCDADWASDPDDRRSTTEAEYRSLANATAKIVWIQSLLSELHQPQLSPHTIWCDNQSTVLMSANSVLHSRTKHIELDLYFVRERILNKQLQVKHVPVQDQIADVLTKPLSNARFSLLRGKLSLVSLPPLSLRRVLGLNLLVIVNTVSLLC</sequence>
<dbReference type="AlphaFoldDB" id="A0A803PSJ3"/>
<organism evidence="3 4">
    <name type="scientific">Cannabis sativa</name>
    <name type="common">Hemp</name>
    <name type="synonym">Marijuana</name>
    <dbReference type="NCBI Taxonomy" id="3483"/>
    <lineage>
        <taxon>Eukaryota</taxon>
        <taxon>Viridiplantae</taxon>
        <taxon>Streptophyta</taxon>
        <taxon>Embryophyta</taxon>
        <taxon>Tracheophyta</taxon>
        <taxon>Spermatophyta</taxon>
        <taxon>Magnoliopsida</taxon>
        <taxon>eudicotyledons</taxon>
        <taxon>Gunneridae</taxon>
        <taxon>Pentapetalae</taxon>
        <taxon>rosids</taxon>
        <taxon>fabids</taxon>
        <taxon>Rosales</taxon>
        <taxon>Cannabaceae</taxon>
        <taxon>Cannabis</taxon>
    </lineage>
</organism>
<feature type="compositionally biased region" description="Pro residues" evidence="1">
    <location>
        <begin position="70"/>
        <end position="79"/>
    </location>
</feature>
<dbReference type="PANTHER" id="PTHR11439:SF455">
    <property type="entry name" value="RLK (RECEPTOR-LIKE PROTEIN KINASE) 8, PUTATIVE-RELATED"/>
    <property type="match status" value="1"/>
</dbReference>
<accession>A0A803PSJ3</accession>
<dbReference type="Gramene" id="evm.model.05.95">
    <property type="protein sequence ID" value="cds.evm.model.05.95"/>
    <property type="gene ID" value="evm.TU.05.95"/>
</dbReference>
<feature type="domain" description="Reverse transcriptase Ty1/copia-type" evidence="2">
    <location>
        <begin position="223"/>
        <end position="320"/>
    </location>
</feature>
<feature type="compositionally biased region" description="Polar residues" evidence="1">
    <location>
        <begin position="51"/>
        <end position="63"/>
    </location>
</feature>
<feature type="region of interest" description="Disordered" evidence="1">
    <location>
        <begin position="1"/>
        <end position="90"/>
    </location>
</feature>
<dbReference type="PRINTS" id="PR01217">
    <property type="entry name" value="PRICHEXTENSN"/>
</dbReference>
<evidence type="ECO:0000313" key="4">
    <source>
        <dbReference type="Proteomes" id="UP000596661"/>
    </source>
</evidence>
<dbReference type="Proteomes" id="UP000596661">
    <property type="component" value="Chromosome 5"/>
</dbReference>
<feature type="domain" description="Reverse transcriptase Ty1/copia-type" evidence="2">
    <location>
        <begin position="112"/>
        <end position="220"/>
    </location>
</feature>